<evidence type="ECO:0000313" key="3">
    <source>
        <dbReference type="EMBL" id="MDA0162299.1"/>
    </source>
</evidence>
<dbReference type="Gene3D" id="3.40.50.620">
    <property type="entry name" value="HUPs"/>
    <property type="match status" value="1"/>
</dbReference>
<dbReference type="EMBL" id="JAPDOD010000017">
    <property type="protein sequence ID" value="MDA0162299.1"/>
    <property type="molecule type" value="Genomic_DNA"/>
</dbReference>
<dbReference type="AlphaFoldDB" id="A0A9X3S1G1"/>
<evidence type="ECO:0000259" key="2">
    <source>
        <dbReference type="Pfam" id="PF00582"/>
    </source>
</evidence>
<evidence type="ECO:0000313" key="4">
    <source>
        <dbReference type="Proteomes" id="UP001149140"/>
    </source>
</evidence>
<dbReference type="PRINTS" id="PR01438">
    <property type="entry name" value="UNVRSLSTRESS"/>
</dbReference>
<dbReference type="Proteomes" id="UP001149140">
    <property type="component" value="Unassembled WGS sequence"/>
</dbReference>
<dbReference type="PANTHER" id="PTHR46268">
    <property type="entry name" value="STRESS RESPONSE PROTEIN NHAX"/>
    <property type="match status" value="1"/>
</dbReference>
<comment type="caution">
    <text evidence="3">The sequence shown here is derived from an EMBL/GenBank/DDBJ whole genome shotgun (WGS) entry which is preliminary data.</text>
</comment>
<dbReference type="Pfam" id="PF00582">
    <property type="entry name" value="Usp"/>
    <property type="match status" value="1"/>
</dbReference>
<reference evidence="3" key="1">
    <citation type="submission" date="2022-10" db="EMBL/GenBank/DDBJ databases">
        <title>The WGS of Solirubrobacter ginsenosidimutans DSM 21036.</title>
        <authorList>
            <person name="Jiang Z."/>
        </authorList>
    </citation>
    <scope>NUCLEOTIDE SEQUENCE</scope>
    <source>
        <strain evidence="3">DSM 21036</strain>
    </source>
</reference>
<evidence type="ECO:0000256" key="1">
    <source>
        <dbReference type="ARBA" id="ARBA00008791"/>
    </source>
</evidence>
<dbReference type="SUPFAM" id="SSF52402">
    <property type="entry name" value="Adenine nucleotide alpha hydrolases-like"/>
    <property type="match status" value="1"/>
</dbReference>
<dbReference type="InterPro" id="IPR014729">
    <property type="entry name" value="Rossmann-like_a/b/a_fold"/>
</dbReference>
<proteinExistence type="inferred from homology"/>
<gene>
    <name evidence="3" type="ORF">OM076_18655</name>
</gene>
<dbReference type="RefSeq" id="WP_270041535.1">
    <property type="nucleotide sequence ID" value="NZ_JAPDOD010000017.1"/>
</dbReference>
<organism evidence="3 4">
    <name type="scientific">Solirubrobacter ginsenosidimutans</name>
    <dbReference type="NCBI Taxonomy" id="490573"/>
    <lineage>
        <taxon>Bacteria</taxon>
        <taxon>Bacillati</taxon>
        <taxon>Actinomycetota</taxon>
        <taxon>Thermoleophilia</taxon>
        <taxon>Solirubrobacterales</taxon>
        <taxon>Solirubrobacteraceae</taxon>
        <taxon>Solirubrobacter</taxon>
    </lineage>
</organism>
<dbReference type="InterPro" id="IPR006016">
    <property type="entry name" value="UspA"/>
</dbReference>
<keyword evidence="4" id="KW-1185">Reference proteome</keyword>
<dbReference type="PANTHER" id="PTHR46268:SF25">
    <property type="entry name" value="USPA DOMAIN PROTEIN"/>
    <property type="match status" value="1"/>
</dbReference>
<sequence>MSVATVPEPAKMLGELKLHRILVAIDGSANAELALTGAITVARRDNATVTLLTVGPDLASSPASWSVPVAGTFDQNTVDEDAGQRLKDTLARIPADISVHTLYRRGKAGCEIVKAAKEGDYDAIILGARGVGRVGALMGSVSSYVLHHADIAVFVAHAPKETHSPE</sequence>
<comment type="similarity">
    <text evidence="1">Belongs to the universal stress protein A family.</text>
</comment>
<dbReference type="InterPro" id="IPR006015">
    <property type="entry name" value="Universal_stress_UspA"/>
</dbReference>
<dbReference type="CDD" id="cd00293">
    <property type="entry name" value="USP-like"/>
    <property type="match status" value="1"/>
</dbReference>
<name>A0A9X3S1G1_9ACTN</name>
<protein>
    <submittedName>
        <fullName evidence="3">Universal stress protein</fullName>
    </submittedName>
</protein>
<accession>A0A9X3S1G1</accession>
<feature type="domain" description="UspA" evidence="2">
    <location>
        <begin position="19"/>
        <end position="156"/>
    </location>
</feature>